<comment type="caution">
    <text evidence="6">The sequence shown here is derived from an EMBL/GenBank/DDBJ whole genome shotgun (WGS) entry which is preliminary data.</text>
</comment>
<dbReference type="PANTHER" id="PTHR35790:SF4">
    <property type="entry name" value="HTH-TYPE TRANSCRIPTIONAL REGULATOR PCHR"/>
    <property type="match status" value="1"/>
</dbReference>
<dbReference type="InterPro" id="IPR000835">
    <property type="entry name" value="HTH_MarR-typ"/>
</dbReference>
<dbReference type="InterPro" id="IPR036390">
    <property type="entry name" value="WH_DNA-bd_sf"/>
</dbReference>
<dbReference type="SUPFAM" id="SSF46785">
    <property type="entry name" value="Winged helix' DNA-binding domain"/>
    <property type="match status" value="1"/>
</dbReference>
<feature type="domain" description="HTH marR-type" evidence="5">
    <location>
        <begin position="41"/>
        <end position="174"/>
    </location>
</feature>
<keyword evidence="7" id="KW-1185">Reference proteome</keyword>
<evidence type="ECO:0000256" key="2">
    <source>
        <dbReference type="ARBA" id="ARBA00023125"/>
    </source>
</evidence>
<gene>
    <name evidence="6" type="ORF">D2V07_06655</name>
</gene>
<dbReference type="GO" id="GO:0003677">
    <property type="term" value="F:DNA binding"/>
    <property type="evidence" value="ECO:0007669"/>
    <property type="project" value="UniProtKB-KW"/>
</dbReference>
<dbReference type="Pfam" id="PF12802">
    <property type="entry name" value="MarR_2"/>
    <property type="match status" value="1"/>
</dbReference>
<name>A0A418NVD7_9SPHN</name>
<dbReference type="AlphaFoldDB" id="A0A418NVD7"/>
<dbReference type="InterPro" id="IPR052067">
    <property type="entry name" value="Metal_resp_HTH_trans_reg"/>
</dbReference>
<dbReference type="PROSITE" id="PS50995">
    <property type="entry name" value="HTH_MARR_2"/>
    <property type="match status" value="1"/>
</dbReference>
<dbReference type="GO" id="GO:0003700">
    <property type="term" value="F:DNA-binding transcription factor activity"/>
    <property type="evidence" value="ECO:0007669"/>
    <property type="project" value="InterPro"/>
</dbReference>
<dbReference type="Gene3D" id="1.10.10.10">
    <property type="entry name" value="Winged helix-like DNA-binding domain superfamily/Winged helix DNA-binding domain"/>
    <property type="match status" value="1"/>
</dbReference>
<proteinExistence type="predicted"/>
<reference evidence="6 7" key="1">
    <citation type="submission" date="2018-08" db="EMBL/GenBank/DDBJ databases">
        <title>Erythrobacter zhengii sp.nov., a bacterium isolated from deep-sea sediment.</title>
        <authorList>
            <person name="Fang C."/>
            <person name="Wu Y.-H."/>
            <person name="Sun C."/>
            <person name="Wang H."/>
            <person name="Cheng H."/>
            <person name="Meng F.-X."/>
            <person name="Wang C.-S."/>
            <person name="Xu X.-W."/>
        </authorList>
    </citation>
    <scope>NUCLEOTIDE SEQUENCE [LARGE SCALE GENOMIC DNA]</scope>
    <source>
        <strain evidence="6 7">V18</strain>
    </source>
</reference>
<evidence type="ECO:0000313" key="7">
    <source>
        <dbReference type="Proteomes" id="UP000286576"/>
    </source>
</evidence>
<feature type="region of interest" description="Disordered" evidence="4">
    <location>
        <begin position="1"/>
        <end position="32"/>
    </location>
</feature>
<dbReference type="OrthoDB" id="582199at2"/>
<dbReference type="PANTHER" id="PTHR35790">
    <property type="entry name" value="HTH-TYPE TRANSCRIPTIONAL REGULATOR PCHR"/>
    <property type="match status" value="1"/>
</dbReference>
<dbReference type="InterPro" id="IPR036388">
    <property type="entry name" value="WH-like_DNA-bd_sf"/>
</dbReference>
<evidence type="ECO:0000256" key="1">
    <source>
        <dbReference type="ARBA" id="ARBA00023015"/>
    </source>
</evidence>
<accession>A0A418NVD7</accession>
<keyword evidence="1" id="KW-0805">Transcription regulation</keyword>
<dbReference type="EMBL" id="QXFL01000002">
    <property type="protein sequence ID" value="RIV87978.1"/>
    <property type="molecule type" value="Genomic_DNA"/>
</dbReference>
<evidence type="ECO:0000313" key="6">
    <source>
        <dbReference type="EMBL" id="RIV87978.1"/>
    </source>
</evidence>
<evidence type="ECO:0000256" key="3">
    <source>
        <dbReference type="ARBA" id="ARBA00023163"/>
    </source>
</evidence>
<evidence type="ECO:0000259" key="5">
    <source>
        <dbReference type="PROSITE" id="PS50995"/>
    </source>
</evidence>
<protein>
    <submittedName>
        <fullName evidence="6">MarR family transcriptional regulator</fullName>
    </submittedName>
</protein>
<keyword evidence="2" id="KW-0238">DNA-binding</keyword>
<sequence length="195" mass="21921">MKASNGGKISARGKEMVTSEGAATRPVKHDPHPRLYQFSPEHSLPHAFSVIANRVSHMLQGMYGELFGITVADWRIIAILGSNHPLSAKALAELTAMDQVSVSRAIDHLTNQKLVLRDIDHTDRRRVALRLSRRGQEIFDKVMPLLHACENRLIDELSEADAVTLRRIMGLLVDRSARLFSDNTDWRPILNDDQL</sequence>
<dbReference type="RefSeq" id="WP_119585924.1">
    <property type="nucleotide sequence ID" value="NZ_CAWODQ010000012.1"/>
</dbReference>
<dbReference type="SMART" id="SM00347">
    <property type="entry name" value="HTH_MARR"/>
    <property type="match status" value="1"/>
</dbReference>
<evidence type="ECO:0000256" key="4">
    <source>
        <dbReference type="SAM" id="MobiDB-lite"/>
    </source>
</evidence>
<keyword evidence="3" id="KW-0804">Transcription</keyword>
<dbReference type="Proteomes" id="UP000286576">
    <property type="component" value="Unassembled WGS sequence"/>
</dbReference>
<organism evidence="6 7">
    <name type="scientific">Aurantiacibacter zhengii</name>
    <dbReference type="NCBI Taxonomy" id="2307003"/>
    <lineage>
        <taxon>Bacteria</taxon>
        <taxon>Pseudomonadati</taxon>
        <taxon>Pseudomonadota</taxon>
        <taxon>Alphaproteobacteria</taxon>
        <taxon>Sphingomonadales</taxon>
        <taxon>Erythrobacteraceae</taxon>
        <taxon>Aurantiacibacter</taxon>
    </lineage>
</organism>